<accession>E1QSP3</accession>
<proteinExistence type="predicted"/>
<evidence type="ECO:0000256" key="1">
    <source>
        <dbReference type="SAM" id="Phobius"/>
    </source>
</evidence>
<dbReference type="GeneID" id="9751064"/>
<protein>
    <submittedName>
        <fullName evidence="2">Uncharacterized protein</fullName>
    </submittedName>
</protein>
<dbReference type="eggNOG" id="arCOG13919">
    <property type="taxonomic scope" value="Archaea"/>
</dbReference>
<organism evidence="2 3">
    <name type="scientific">Vulcanisaeta distributa (strain DSM 14429 / JCM 11212 / NBRC 100878 / IC-017)</name>
    <dbReference type="NCBI Taxonomy" id="572478"/>
    <lineage>
        <taxon>Archaea</taxon>
        <taxon>Thermoproteota</taxon>
        <taxon>Thermoprotei</taxon>
        <taxon>Thermoproteales</taxon>
        <taxon>Thermoproteaceae</taxon>
        <taxon>Vulcanisaeta</taxon>
    </lineage>
</organism>
<gene>
    <name evidence="2" type="ordered locus">Vdis_0147</name>
</gene>
<dbReference type="OrthoDB" id="27697at2157"/>
<dbReference type="STRING" id="572478.Vdis_0147"/>
<keyword evidence="1" id="KW-1133">Transmembrane helix</keyword>
<dbReference type="Proteomes" id="UP000006681">
    <property type="component" value="Chromosome"/>
</dbReference>
<dbReference type="RefSeq" id="WP_013335285.1">
    <property type="nucleotide sequence ID" value="NC_014537.1"/>
</dbReference>
<reference evidence="3" key="2">
    <citation type="journal article" date="2010" name="Stand. Genomic Sci.">
        <title>Complete genome sequence of Vulcanisaeta distributa type strain (IC-017T).</title>
        <authorList>
            <person name="Mavromatis K."/>
            <person name="Sikorski J."/>
            <person name="Pabst E."/>
            <person name="Teshima H."/>
            <person name="Lapidus A."/>
            <person name="Lucas S."/>
            <person name="Nolan M."/>
            <person name="Glavina Del Rio T."/>
            <person name="Cheng J."/>
            <person name="Bruce D."/>
            <person name="Goodwin L."/>
            <person name="Pitluck S."/>
            <person name="Liolios K."/>
            <person name="Ivanova N."/>
            <person name="Mikhailova N."/>
            <person name="Pati A."/>
            <person name="Chen A."/>
            <person name="Palaniappan K."/>
            <person name="Land M."/>
            <person name="Hauser L."/>
            <person name="Chang Y."/>
            <person name="Jeffries C."/>
            <person name="Rohde M."/>
            <person name="Spring S."/>
            <person name="Goker M."/>
            <person name="Wirth R."/>
            <person name="Woyke T."/>
            <person name="Bristow J."/>
            <person name="Eisen J."/>
            <person name="Markowitz V."/>
            <person name="Hugenholtz P."/>
            <person name="Klenk H."/>
            <person name="Kyrpides N."/>
        </authorList>
    </citation>
    <scope>NUCLEOTIDE SEQUENCE [LARGE SCALE GENOMIC DNA]</scope>
    <source>
        <strain evidence="3">DSM 14429 / JCM 11212 / NBRC 100878 / IC-017</strain>
    </source>
</reference>
<evidence type="ECO:0000313" key="3">
    <source>
        <dbReference type="Proteomes" id="UP000006681"/>
    </source>
</evidence>
<keyword evidence="1" id="KW-0812">Transmembrane</keyword>
<sequence length="257" mass="28186">MNLDELFSGVVGFIIAMVIMAMAVGGVIYGYYQYVQSQVLANYLWPVVDVVPYEGGYYMAVVNAGHEPFFVKAIFLSDGSHIEVRSNVLYHDQAWFYQASDLPSAVMVCSAIKPSVCVIARASGWSMIDDAPSGSGWVNITLIVDPFSEGSVSWVGVGDNKGVSGSIGLDESNNPYFGGYAVKDIFTYGPLLIEVTYRYYYLAYNNSTTPLECWLETSPGVQPILLSKTEGLNYIQFTYMLIASPNTDLTIHVKCNG</sequence>
<name>E1QSP3_VULDI</name>
<reference evidence="2 3" key="1">
    <citation type="journal article" date="2010" name="Stand. Genomic Sci.">
        <title>Complete genome sequence of Vulcanisaeta distributa type strain (IC-017).</title>
        <authorList>
            <person name="Mavromatis K."/>
            <person name="Sikorski J."/>
            <person name="Pabst E."/>
            <person name="Teshima H."/>
            <person name="Lapidus A."/>
            <person name="Lucas S."/>
            <person name="Nolan M."/>
            <person name="Glavina Del Rio T."/>
            <person name="Cheng J.F."/>
            <person name="Bruce D."/>
            <person name="Goodwin L."/>
            <person name="Pitluck S."/>
            <person name="Liolios K."/>
            <person name="Ivanova N."/>
            <person name="Mikhailova N."/>
            <person name="Pati A."/>
            <person name="Chen A."/>
            <person name="Palaniappan K."/>
            <person name="Land M."/>
            <person name="Hauser L."/>
            <person name="Chang Y.J."/>
            <person name="Jeffries C.D."/>
            <person name="Rohde M."/>
            <person name="Spring S."/>
            <person name="Goker M."/>
            <person name="Wirth R."/>
            <person name="Woyke T."/>
            <person name="Bristow J."/>
            <person name="Eisen J.A."/>
            <person name="Markowitz V."/>
            <person name="Hugenholtz P."/>
            <person name="Klenk H.P."/>
            <person name="Kyrpides N.C."/>
        </authorList>
    </citation>
    <scope>NUCLEOTIDE SEQUENCE [LARGE SCALE GENOMIC DNA]</scope>
    <source>
        <strain evidence="3">DSM 14429 / JCM 11212 / NBRC 100878 / IC-017</strain>
    </source>
</reference>
<dbReference type="KEGG" id="vdi:Vdis_0147"/>
<dbReference type="HOGENOM" id="CLU_1080190_0_0_2"/>
<keyword evidence="3" id="KW-1185">Reference proteome</keyword>
<dbReference type="AlphaFoldDB" id="E1QSP3"/>
<evidence type="ECO:0000313" key="2">
    <source>
        <dbReference type="EMBL" id="ADN49560.1"/>
    </source>
</evidence>
<keyword evidence="1" id="KW-0472">Membrane</keyword>
<feature type="transmembrane region" description="Helical" evidence="1">
    <location>
        <begin position="6"/>
        <end position="32"/>
    </location>
</feature>
<dbReference type="EMBL" id="CP002100">
    <property type="protein sequence ID" value="ADN49560.1"/>
    <property type="molecule type" value="Genomic_DNA"/>
</dbReference>